<feature type="signal peptide" evidence="3">
    <location>
        <begin position="1"/>
        <end position="22"/>
    </location>
</feature>
<dbReference type="PIRSF" id="PIRSF036666">
    <property type="entry name" value="G6S"/>
    <property type="match status" value="1"/>
</dbReference>
<name>A0A9W6VYH4_9ACTN</name>
<dbReference type="Pfam" id="PF00884">
    <property type="entry name" value="Sulfatase"/>
    <property type="match status" value="1"/>
</dbReference>
<evidence type="ECO:0000256" key="2">
    <source>
        <dbReference type="SAM" id="MobiDB-lite"/>
    </source>
</evidence>
<dbReference type="GO" id="GO:0030203">
    <property type="term" value="P:glycosaminoglycan metabolic process"/>
    <property type="evidence" value="ECO:0007669"/>
    <property type="project" value="InterPro"/>
</dbReference>
<organism evidence="5 6">
    <name type="scientific">Actinoallomurus iriomotensis</name>
    <dbReference type="NCBI Taxonomy" id="478107"/>
    <lineage>
        <taxon>Bacteria</taxon>
        <taxon>Bacillati</taxon>
        <taxon>Actinomycetota</taxon>
        <taxon>Actinomycetes</taxon>
        <taxon>Streptosporangiales</taxon>
        <taxon>Thermomonosporaceae</taxon>
        <taxon>Actinoallomurus</taxon>
    </lineage>
</organism>
<reference evidence="5" key="1">
    <citation type="submission" date="2023-03" db="EMBL/GenBank/DDBJ databases">
        <title>Actinoallomurus iriomotensis NBRC 103684.</title>
        <authorList>
            <person name="Ichikawa N."/>
            <person name="Sato H."/>
            <person name="Tonouchi N."/>
        </authorList>
    </citation>
    <scope>NUCLEOTIDE SEQUENCE</scope>
    <source>
        <strain evidence="5">NBRC 103684</strain>
    </source>
</reference>
<comment type="PTM">
    <text evidence="1">The conversion to 3-oxoalanine (also known as C-formylglycine, FGly), of a serine or cysteine residue in prokaryotes and of a cysteine residue in eukaryotes, is critical for catalytic activity.</text>
</comment>
<feature type="region of interest" description="Disordered" evidence="2">
    <location>
        <begin position="220"/>
        <end position="245"/>
    </location>
</feature>
<dbReference type="InterPro" id="IPR000917">
    <property type="entry name" value="Sulfatase_N"/>
</dbReference>
<evidence type="ECO:0000313" key="6">
    <source>
        <dbReference type="Proteomes" id="UP001165074"/>
    </source>
</evidence>
<feature type="domain" description="Sulfatase N-terminal" evidence="4">
    <location>
        <begin position="38"/>
        <end position="365"/>
    </location>
</feature>
<dbReference type="PROSITE" id="PS51257">
    <property type="entry name" value="PROKAR_LIPOPROTEIN"/>
    <property type="match status" value="1"/>
</dbReference>
<dbReference type="PANTHER" id="PTHR43108">
    <property type="entry name" value="N-ACETYLGLUCOSAMINE-6-SULFATASE FAMILY MEMBER"/>
    <property type="match status" value="1"/>
</dbReference>
<keyword evidence="3" id="KW-0732">Signal</keyword>
<dbReference type="InterPro" id="IPR012251">
    <property type="entry name" value="GlcNAc_6-SO4ase"/>
</dbReference>
<evidence type="ECO:0000256" key="3">
    <source>
        <dbReference type="SAM" id="SignalP"/>
    </source>
</evidence>
<evidence type="ECO:0000256" key="1">
    <source>
        <dbReference type="PIRSR" id="PIRSR036666-50"/>
    </source>
</evidence>
<accession>A0A9W6VYH4</accession>
<dbReference type="AlphaFoldDB" id="A0A9W6VYH4"/>
<dbReference type="PANTHER" id="PTHR43108:SF8">
    <property type="entry name" value="SD21168P"/>
    <property type="match status" value="1"/>
</dbReference>
<comment type="caution">
    <text evidence="5">The sequence shown here is derived from an EMBL/GenBank/DDBJ whole genome shotgun (WGS) entry which is preliminary data.</text>
</comment>
<proteinExistence type="predicted"/>
<dbReference type="EMBL" id="BSTK01000003">
    <property type="protein sequence ID" value="GLY84309.1"/>
    <property type="molecule type" value="Genomic_DNA"/>
</dbReference>
<dbReference type="Gene3D" id="3.40.720.10">
    <property type="entry name" value="Alkaline Phosphatase, subunit A"/>
    <property type="match status" value="1"/>
</dbReference>
<dbReference type="Proteomes" id="UP001165074">
    <property type="component" value="Unassembled WGS sequence"/>
</dbReference>
<gene>
    <name evidence="5" type="ORF">Airi02_022380</name>
</gene>
<keyword evidence="6" id="KW-1185">Reference proteome</keyword>
<feature type="region of interest" description="Disordered" evidence="2">
    <location>
        <begin position="398"/>
        <end position="419"/>
    </location>
</feature>
<evidence type="ECO:0000259" key="4">
    <source>
        <dbReference type="Pfam" id="PF00884"/>
    </source>
</evidence>
<dbReference type="CDD" id="cd16147">
    <property type="entry name" value="G6S"/>
    <property type="match status" value="1"/>
</dbReference>
<dbReference type="SUPFAM" id="SSF53649">
    <property type="entry name" value="Alkaline phosphatase-like"/>
    <property type="match status" value="1"/>
</dbReference>
<dbReference type="GO" id="GO:0008449">
    <property type="term" value="F:N-acetylglucosamine-6-sulfatase activity"/>
    <property type="evidence" value="ECO:0007669"/>
    <property type="project" value="InterPro"/>
</dbReference>
<dbReference type="RefSeq" id="WP_285569643.1">
    <property type="nucleotide sequence ID" value="NZ_BSTK01000003.1"/>
</dbReference>
<feature type="chain" id="PRO_5040933905" description="Sulfatase N-terminal domain-containing protein" evidence="3">
    <location>
        <begin position="23"/>
        <end position="481"/>
    </location>
</feature>
<dbReference type="InterPro" id="IPR017850">
    <property type="entry name" value="Alkaline_phosphatase_core_sf"/>
</dbReference>
<feature type="modified residue" description="3-oxoalanine (Cys)" evidence="1">
    <location>
        <position position="79"/>
    </location>
</feature>
<feature type="compositionally biased region" description="Basic and acidic residues" evidence="2">
    <location>
        <begin position="398"/>
        <end position="411"/>
    </location>
</feature>
<protein>
    <recommendedName>
        <fullName evidence="4">Sulfatase N-terminal domain-containing protein</fullName>
    </recommendedName>
</protein>
<evidence type="ECO:0000313" key="5">
    <source>
        <dbReference type="EMBL" id="GLY84309.1"/>
    </source>
</evidence>
<sequence>MKRLVALTLAAGLALASCRADATERTSRSAAAHAADRPNIVFVLTDDLAGNLLPYMPELARMRRQGTTFTHYFVTDSLCCPSRSTTFTGEFPHNTGVFTNSGADGGYQAFNAHGNQRNTFATALRAAGYRTAMMGKYLNGYQPADPVPPGWSEWDVAGDGYPEFDYSLNENGRVVKYGHRPGDYLTDVLNRKGQDFIAASARSGQPFMMELATFAPHGPFTPAPRDANKFPGLKAPRGPSFNEADMSDKPAWIKDHPKLTAKQINKIDTSFRKRAQAVQAVDKMLGDLRTALRANGVDRDTYVVFGSDNGFHMGEHRLASGKMTAYDTDVNVPLVVTGPGVAAGHKTSALAQNTDLCPTFETLGGVKVPDTVDGRSLTPFFTGDTVKDTRDAVLVEHHGPDNAVNDPDRPTRASGNPPSYEAIRTAHEVYVEYADGEREYYDLAKDPDELDNTVSQVPAKRLAQLKSMLHRLEKCSGTACR</sequence>